<gene>
    <name evidence="2" type="ORF">HMPREF9944_01529</name>
</gene>
<protein>
    <submittedName>
        <fullName evidence="2">HAD phosphoserine phosphatase-like hydrolase, family IB</fullName>
    </submittedName>
</protein>
<dbReference type="GO" id="GO:0006564">
    <property type="term" value="P:L-serine biosynthetic process"/>
    <property type="evidence" value="ECO:0007669"/>
    <property type="project" value="TreeGrafter"/>
</dbReference>
<comment type="caution">
    <text evidence="2">The sequence shown here is derived from an EMBL/GenBank/DDBJ whole genome shotgun (WGS) entry which is preliminary data.</text>
</comment>
<dbReference type="GO" id="GO:0005737">
    <property type="term" value="C:cytoplasm"/>
    <property type="evidence" value="ECO:0007669"/>
    <property type="project" value="TreeGrafter"/>
</dbReference>
<dbReference type="Gene3D" id="3.40.50.1000">
    <property type="entry name" value="HAD superfamily/HAD-like"/>
    <property type="match status" value="1"/>
</dbReference>
<dbReference type="STRING" id="999422.HMPREF9944_01529"/>
<dbReference type="RefSeq" id="WP_008565523.1">
    <property type="nucleotide sequence ID" value="NZ_JH594504.1"/>
</dbReference>
<dbReference type="InterPro" id="IPR036412">
    <property type="entry name" value="HAD-like_sf"/>
</dbReference>
<dbReference type="SUPFAM" id="SSF56784">
    <property type="entry name" value="HAD-like"/>
    <property type="match status" value="1"/>
</dbReference>
<dbReference type="PANTHER" id="PTHR43344">
    <property type="entry name" value="PHOSPHOSERINE PHOSPHATASE"/>
    <property type="match status" value="1"/>
</dbReference>
<evidence type="ECO:0000313" key="3">
    <source>
        <dbReference type="Proteomes" id="UP000003167"/>
    </source>
</evidence>
<dbReference type="GO" id="GO:0036424">
    <property type="term" value="F:L-phosphoserine phosphatase activity"/>
    <property type="evidence" value="ECO:0007669"/>
    <property type="project" value="TreeGrafter"/>
</dbReference>
<dbReference type="PANTHER" id="PTHR43344:SF14">
    <property type="entry name" value="HAD-IB FAMILY HYDROLASE"/>
    <property type="match status" value="1"/>
</dbReference>
<feature type="transmembrane region" description="Helical" evidence="1">
    <location>
        <begin position="33"/>
        <end position="51"/>
    </location>
</feature>
<sequence length="195" mass="22699">MKKTVYLFDFDSTITTKDTFIEVIRHAKGTWEWLFGFLLFSPILVLMKLHLYPNWKAKQRIFAYFFKGMAIEVFDELCRNFAAVNRHLLRPKALETIAEARKKGEVCVVSASIDNWVRPFLPDIKVVGTQIEVLDGFLTGRFTTPNCYGQEKVNRIERVLTSPRSELNIIAFGDSRGDYEMLKYADEAHYKPFRT</sequence>
<keyword evidence="1" id="KW-0812">Transmembrane</keyword>
<dbReference type="PATRIC" id="fig|999422.3.peg.1603"/>
<keyword evidence="1" id="KW-1133">Transmembrane helix</keyword>
<dbReference type="GO" id="GO:0000287">
    <property type="term" value="F:magnesium ion binding"/>
    <property type="evidence" value="ECO:0007669"/>
    <property type="project" value="TreeGrafter"/>
</dbReference>
<keyword evidence="3" id="KW-1185">Reference proteome</keyword>
<dbReference type="HOGENOM" id="CLU_052657_2_1_10"/>
<evidence type="ECO:0000313" key="2">
    <source>
        <dbReference type="EMBL" id="EHO69672.1"/>
    </source>
</evidence>
<keyword evidence="2" id="KW-0378">Hydrolase</keyword>
<evidence type="ECO:0000256" key="1">
    <source>
        <dbReference type="SAM" id="Phobius"/>
    </source>
</evidence>
<dbReference type="Pfam" id="PF12710">
    <property type="entry name" value="HAD"/>
    <property type="match status" value="1"/>
</dbReference>
<dbReference type="OrthoDB" id="9794212at2"/>
<proteinExistence type="predicted"/>
<dbReference type="AlphaFoldDB" id="H1HMY5"/>
<reference evidence="2 3" key="1">
    <citation type="submission" date="2011-12" db="EMBL/GenBank/DDBJ databases">
        <title>The Genome Sequence of Prevotella maculosa OT 289.</title>
        <authorList>
            <consortium name="The Broad Institute Genome Sequencing Platform"/>
            <person name="Earl A."/>
            <person name="Ward D."/>
            <person name="Feldgarden M."/>
            <person name="Gevers D."/>
            <person name="Izard J."/>
            <person name="Blanton J.M."/>
            <person name="Mathney J."/>
            <person name="Tanner A.C."/>
            <person name="Dewhirst F.E."/>
            <person name="Young S.K."/>
            <person name="Zeng Q."/>
            <person name="Gargeya S."/>
            <person name="Fitzgerald M."/>
            <person name="Haas B."/>
            <person name="Abouelleil A."/>
            <person name="Alvarado L."/>
            <person name="Arachchi H.M."/>
            <person name="Berlin A."/>
            <person name="Chapman S.B."/>
            <person name="Gearin G."/>
            <person name="Goldberg J."/>
            <person name="Griggs A."/>
            <person name="Gujja S."/>
            <person name="Hansen M."/>
            <person name="Heiman D."/>
            <person name="Howarth C."/>
            <person name="Larimer J."/>
            <person name="Lui A."/>
            <person name="MacDonald P.J.P."/>
            <person name="McCowen C."/>
            <person name="Montmayeur A."/>
            <person name="Murphy C."/>
            <person name="Neiman D."/>
            <person name="Pearson M."/>
            <person name="Priest M."/>
            <person name="Roberts A."/>
            <person name="Saif S."/>
            <person name="Shea T."/>
            <person name="Sisk P."/>
            <person name="Stolte C."/>
            <person name="Sykes S."/>
            <person name="Wortman J."/>
            <person name="Nusbaum C."/>
            <person name="Birren B."/>
        </authorList>
    </citation>
    <scope>NUCLEOTIDE SEQUENCE [LARGE SCALE GENOMIC DNA]</scope>
    <source>
        <strain evidence="2 3">OT 289</strain>
    </source>
</reference>
<organism evidence="2 3">
    <name type="scientific">Segatella maculosa OT 289</name>
    <dbReference type="NCBI Taxonomy" id="999422"/>
    <lineage>
        <taxon>Bacteria</taxon>
        <taxon>Pseudomonadati</taxon>
        <taxon>Bacteroidota</taxon>
        <taxon>Bacteroidia</taxon>
        <taxon>Bacteroidales</taxon>
        <taxon>Prevotellaceae</taxon>
        <taxon>Segatella</taxon>
    </lineage>
</organism>
<dbReference type="InterPro" id="IPR023214">
    <property type="entry name" value="HAD_sf"/>
</dbReference>
<dbReference type="InterPro" id="IPR050582">
    <property type="entry name" value="HAD-like_SerB"/>
</dbReference>
<dbReference type="EMBL" id="AGEK01000028">
    <property type="protein sequence ID" value="EHO69672.1"/>
    <property type="molecule type" value="Genomic_DNA"/>
</dbReference>
<dbReference type="NCBIfam" id="TIGR01488">
    <property type="entry name" value="HAD-SF-IB"/>
    <property type="match status" value="1"/>
</dbReference>
<accession>H1HMY5</accession>
<dbReference type="Proteomes" id="UP000003167">
    <property type="component" value="Unassembled WGS sequence"/>
</dbReference>
<name>H1HMY5_9BACT</name>
<keyword evidence="1" id="KW-0472">Membrane</keyword>